<organism evidence="1 2">
    <name type="scientific">Saprolegnia diclina (strain VS20)</name>
    <dbReference type="NCBI Taxonomy" id="1156394"/>
    <lineage>
        <taxon>Eukaryota</taxon>
        <taxon>Sar</taxon>
        <taxon>Stramenopiles</taxon>
        <taxon>Oomycota</taxon>
        <taxon>Saprolegniomycetes</taxon>
        <taxon>Saprolegniales</taxon>
        <taxon>Saprolegniaceae</taxon>
        <taxon>Saprolegnia</taxon>
    </lineage>
</organism>
<dbReference type="GeneID" id="19941462"/>
<reference evidence="1 2" key="1">
    <citation type="submission" date="2012-04" db="EMBL/GenBank/DDBJ databases">
        <title>The Genome Sequence of Saprolegnia declina VS20.</title>
        <authorList>
            <consortium name="The Broad Institute Genome Sequencing Platform"/>
            <person name="Russ C."/>
            <person name="Nusbaum C."/>
            <person name="Tyler B."/>
            <person name="van West P."/>
            <person name="Dieguez-Uribeondo J."/>
            <person name="de Bruijn I."/>
            <person name="Tripathy S."/>
            <person name="Jiang R."/>
            <person name="Young S.K."/>
            <person name="Zeng Q."/>
            <person name="Gargeya S."/>
            <person name="Fitzgerald M."/>
            <person name="Haas B."/>
            <person name="Abouelleil A."/>
            <person name="Alvarado L."/>
            <person name="Arachchi H.M."/>
            <person name="Berlin A."/>
            <person name="Chapman S.B."/>
            <person name="Goldberg J."/>
            <person name="Griggs A."/>
            <person name="Gujja S."/>
            <person name="Hansen M."/>
            <person name="Howarth C."/>
            <person name="Imamovic A."/>
            <person name="Larimer J."/>
            <person name="McCowen C."/>
            <person name="Montmayeur A."/>
            <person name="Murphy C."/>
            <person name="Neiman D."/>
            <person name="Pearson M."/>
            <person name="Priest M."/>
            <person name="Roberts A."/>
            <person name="Saif S."/>
            <person name="Shea T."/>
            <person name="Sisk P."/>
            <person name="Sykes S."/>
            <person name="Wortman J."/>
            <person name="Nusbaum C."/>
            <person name="Birren B."/>
        </authorList>
    </citation>
    <scope>NUCLEOTIDE SEQUENCE [LARGE SCALE GENOMIC DNA]</scope>
    <source>
        <strain evidence="1 2">VS20</strain>
    </source>
</reference>
<dbReference type="AlphaFoldDB" id="T0QUJ2"/>
<dbReference type="InParanoid" id="T0QUJ2"/>
<sequence>MTLAWPVLTCGDDASTNPLPVLQELRQLVALGLRVELRQRATRRHHLELFHALYAGNITLVTLQLARDREFELGDCETLVDLTLSLPALTSLILHVPNADVTAPIMQHAVQRLVASTSVTSLQLQIDPSANAHLEFAPALATWLRQANDPGCRRLVLDAPLVHDQSTLEPDELHDVLDALSASSLQELDVHRRCRLGTLRYLVLPRGLRRLRWHVATDDAMALNAFALALVDLECLDYLDTNAIDALQHDPRLQPLLARVVVPHRRKRCKKP</sequence>
<accession>T0QUJ2</accession>
<name>T0QUJ2_SAPDV</name>
<dbReference type="RefSeq" id="XP_008604448.1">
    <property type="nucleotide sequence ID" value="XM_008606226.1"/>
</dbReference>
<keyword evidence="2" id="KW-1185">Reference proteome</keyword>
<dbReference type="OrthoDB" id="10469185at2759"/>
<evidence type="ECO:0000313" key="1">
    <source>
        <dbReference type="EMBL" id="EQC41879.1"/>
    </source>
</evidence>
<dbReference type="OMA" id="PIMQHAV"/>
<protein>
    <submittedName>
        <fullName evidence="1">Uncharacterized protein</fullName>
    </submittedName>
</protein>
<evidence type="ECO:0000313" key="2">
    <source>
        <dbReference type="Proteomes" id="UP000030762"/>
    </source>
</evidence>
<dbReference type="EMBL" id="JH767133">
    <property type="protein sequence ID" value="EQC41879.1"/>
    <property type="molecule type" value="Genomic_DNA"/>
</dbReference>
<dbReference type="Proteomes" id="UP000030762">
    <property type="component" value="Unassembled WGS sequence"/>
</dbReference>
<proteinExistence type="predicted"/>
<gene>
    <name evidence="1" type="ORF">SDRG_00735</name>
</gene>
<dbReference type="VEuPathDB" id="FungiDB:SDRG_00735"/>